<dbReference type="GO" id="GO:0070006">
    <property type="term" value="F:metalloaminopeptidase activity"/>
    <property type="evidence" value="ECO:0007669"/>
    <property type="project" value="InterPro"/>
</dbReference>
<keyword evidence="5" id="KW-0482">Metalloprotease</keyword>
<evidence type="ECO:0000256" key="4">
    <source>
        <dbReference type="ARBA" id="ARBA00022801"/>
    </source>
</evidence>
<dbReference type="InterPro" id="IPR029149">
    <property type="entry name" value="Creatin/AminoP/Spt16_N"/>
</dbReference>
<dbReference type="InterPro" id="IPR032416">
    <property type="entry name" value="Peptidase_M24_C"/>
</dbReference>
<dbReference type="CDD" id="cd01085">
    <property type="entry name" value="APP"/>
    <property type="match status" value="1"/>
</dbReference>
<dbReference type="InterPro" id="IPR000994">
    <property type="entry name" value="Pept_M24"/>
</dbReference>
<dbReference type="PANTHER" id="PTHR43763:SF6">
    <property type="entry name" value="XAA-PRO AMINOPEPTIDASE 1"/>
    <property type="match status" value="1"/>
</dbReference>
<evidence type="ECO:0000256" key="2">
    <source>
        <dbReference type="ARBA" id="ARBA00022670"/>
    </source>
</evidence>
<sequence length="597" mass="66930">MAMKTEIAERLSRLRKVMKREHLGAFIFPCTDAHNSEYVPDHWKGREWISGFDGSAGVAVVTQTSAALWTDSRYFIAAEAQLQHTEYQLMRIGLSDTPSIAQWIGQELQQTDVTEVGMDGFVNTKAFVQQMVNDLRKEGGITLRTNFDPLAQIWNDRPAIPKNKVEIHPLQYAGESTSSKLTRIRKALRLQHADGIMLSALDDIAWTLNLRGTDVHCNPVFVAYLLISTHEAVLYVDPEKLTEEVQSYLKAEGVSTRSYDEVTQAGRHYPDYTILLDAEQLNAHIFSVFQKQHVITASSPVPAMKAVKNKTEIAGFKAAMERDGVAMVKFLKWLKPAVEAGGQTEISLDEKLTALRAEQDLYRGLSFDTIVGYEAHGAIVHYEATAETDIPVQPKGLVLIDSGAQYLDGTTDITRTIALGPLTEEQRRVYTLVLKGHIQLELCKFPAGASGTQLDALARQAMWREGMNFMHGTGHGVGSYLNVHEGPHQIRMEYKPAPLRAGMTVTDEPGLYLEGKFGVRIENTLLITPYLKTAFGEFLQFEPLTLAPIDTTPIIIEMLLPEERNWLNAYHEQVFQRLSPYLSDKENDWLREATQAI</sequence>
<evidence type="ECO:0000259" key="9">
    <source>
        <dbReference type="Pfam" id="PF16188"/>
    </source>
</evidence>
<evidence type="ECO:0000256" key="5">
    <source>
        <dbReference type="ARBA" id="ARBA00023049"/>
    </source>
</evidence>
<dbReference type="InterPro" id="IPR001131">
    <property type="entry name" value="Peptidase_M24B_aminopep-P_CS"/>
</dbReference>
<proteinExistence type="inferred from homology"/>
<dbReference type="GO" id="GO:0006508">
    <property type="term" value="P:proteolysis"/>
    <property type="evidence" value="ECO:0007669"/>
    <property type="project" value="UniProtKB-KW"/>
</dbReference>
<dbReference type="Pfam" id="PF01321">
    <property type="entry name" value="Creatinase_N"/>
    <property type="match status" value="1"/>
</dbReference>
<dbReference type="RefSeq" id="WP_008122445.1">
    <property type="nucleotide sequence ID" value="NZ_ADEF01000010.1"/>
</dbReference>
<dbReference type="SUPFAM" id="SSF55920">
    <property type="entry name" value="Creatinase/aminopeptidase"/>
    <property type="match status" value="1"/>
</dbReference>
<keyword evidence="11" id="KW-1185">Reference proteome</keyword>
<comment type="similarity">
    <text evidence="1 6">Belongs to the peptidase M24B family.</text>
</comment>
<evidence type="ECO:0000256" key="1">
    <source>
        <dbReference type="ARBA" id="ARBA00008766"/>
    </source>
</evidence>
<dbReference type="Pfam" id="PF00557">
    <property type="entry name" value="Peptidase_M24"/>
    <property type="match status" value="1"/>
</dbReference>
<comment type="caution">
    <text evidence="10">The sequence shown here is derived from an EMBL/GenBank/DDBJ whole genome shotgun (WGS) entry which is preliminary data.</text>
</comment>
<dbReference type="Pfam" id="PF16189">
    <property type="entry name" value="Creatinase_N_2"/>
    <property type="match status" value="1"/>
</dbReference>
<evidence type="ECO:0000259" key="7">
    <source>
        <dbReference type="Pfam" id="PF00557"/>
    </source>
</evidence>
<evidence type="ECO:0000256" key="6">
    <source>
        <dbReference type="RuleBase" id="RU000590"/>
    </source>
</evidence>
<dbReference type="AlphaFoldDB" id="D1VXA4"/>
<dbReference type="PROSITE" id="PS00491">
    <property type="entry name" value="PROLINE_PEPTIDASE"/>
    <property type="match status" value="1"/>
</dbReference>
<protein>
    <submittedName>
        <fullName evidence="10">Creatinase</fullName>
        <ecNumber evidence="10">3.4.-.-</ecNumber>
    </submittedName>
</protein>
<evidence type="ECO:0000313" key="10">
    <source>
        <dbReference type="EMBL" id="EFA98254.1"/>
    </source>
</evidence>
<accession>D1VXA4</accession>
<dbReference type="InterPro" id="IPR000587">
    <property type="entry name" value="Creatinase_N"/>
</dbReference>
<reference evidence="10 11" key="1">
    <citation type="submission" date="2009-12" db="EMBL/GenBank/DDBJ databases">
        <title>Genome Sequence of Prevotella timonensis CRIS 5C-B1.</title>
        <authorList>
            <person name="Durkin A.S."/>
            <person name="Madupu R."/>
            <person name="Torralba M."/>
            <person name="Methe B."/>
            <person name="Sutton G."/>
            <person name="Strausberg R.L."/>
            <person name="Nelson K.E."/>
        </authorList>
    </citation>
    <scope>NUCLEOTIDE SEQUENCE [LARGE SCALE GENOMIC DNA]</scope>
    <source>
        <strain evidence="10 11">CRIS 5C-B1</strain>
    </source>
</reference>
<name>D1VXA4_9BACT</name>
<dbReference type="Gene3D" id="3.40.350.10">
    <property type="entry name" value="Creatinase/prolidase N-terminal domain"/>
    <property type="match status" value="2"/>
</dbReference>
<dbReference type="Proteomes" id="UP000004001">
    <property type="component" value="Unassembled WGS sequence"/>
</dbReference>
<feature type="domain" description="Creatinase N-terminal" evidence="8">
    <location>
        <begin position="10"/>
        <end position="135"/>
    </location>
</feature>
<dbReference type="eggNOG" id="COG0006">
    <property type="taxonomic scope" value="Bacteria"/>
</dbReference>
<keyword evidence="3 6" id="KW-0479">Metal-binding</keyword>
<gene>
    <name evidence="10" type="ORF">HMPREF9019_0588</name>
</gene>
<dbReference type="GO" id="GO:0005737">
    <property type="term" value="C:cytoplasm"/>
    <property type="evidence" value="ECO:0007669"/>
    <property type="project" value="UniProtKB-ARBA"/>
</dbReference>
<organism evidence="10 11">
    <name type="scientific">Hoylesella timonensis CRIS 5C-B1</name>
    <dbReference type="NCBI Taxonomy" id="679189"/>
    <lineage>
        <taxon>Bacteria</taxon>
        <taxon>Pseudomonadati</taxon>
        <taxon>Bacteroidota</taxon>
        <taxon>Bacteroidia</taxon>
        <taxon>Bacteroidales</taxon>
        <taxon>Prevotellaceae</taxon>
        <taxon>Hoylesella</taxon>
    </lineage>
</organism>
<dbReference type="InterPro" id="IPR036005">
    <property type="entry name" value="Creatinase/aminopeptidase-like"/>
</dbReference>
<keyword evidence="2" id="KW-0645">Protease</keyword>
<dbReference type="InterPro" id="IPR033740">
    <property type="entry name" value="Pept_M24B"/>
</dbReference>
<dbReference type="Pfam" id="PF16188">
    <property type="entry name" value="Peptidase_M24_C"/>
    <property type="match status" value="1"/>
</dbReference>
<feature type="domain" description="Peptidase M24" evidence="7">
    <location>
        <begin position="316"/>
        <end position="528"/>
    </location>
</feature>
<dbReference type="GO" id="GO:0046872">
    <property type="term" value="F:metal ion binding"/>
    <property type="evidence" value="ECO:0007669"/>
    <property type="project" value="UniProtKB-KW"/>
</dbReference>
<feature type="domain" description="Peptidase M24 C-terminal" evidence="9">
    <location>
        <begin position="537"/>
        <end position="597"/>
    </location>
</feature>
<dbReference type="Gene3D" id="3.90.230.10">
    <property type="entry name" value="Creatinase/methionine aminopeptidase superfamily"/>
    <property type="match status" value="1"/>
</dbReference>
<dbReference type="FunFam" id="3.90.230.10:FF:000009">
    <property type="entry name" value="xaa-Pro aminopeptidase 2"/>
    <property type="match status" value="1"/>
</dbReference>
<dbReference type="InterPro" id="IPR050422">
    <property type="entry name" value="X-Pro_aminopeptidase_P"/>
</dbReference>
<evidence type="ECO:0000313" key="11">
    <source>
        <dbReference type="Proteomes" id="UP000004001"/>
    </source>
</evidence>
<keyword evidence="4 10" id="KW-0378">Hydrolase</keyword>
<evidence type="ECO:0000256" key="3">
    <source>
        <dbReference type="ARBA" id="ARBA00022723"/>
    </source>
</evidence>
<dbReference type="PANTHER" id="PTHR43763">
    <property type="entry name" value="XAA-PRO AMINOPEPTIDASE 1"/>
    <property type="match status" value="1"/>
</dbReference>
<dbReference type="SUPFAM" id="SSF53092">
    <property type="entry name" value="Creatinase/prolidase N-terminal domain"/>
    <property type="match status" value="1"/>
</dbReference>
<evidence type="ECO:0000259" key="8">
    <source>
        <dbReference type="Pfam" id="PF01321"/>
    </source>
</evidence>
<dbReference type="EMBL" id="ADEF01000010">
    <property type="protein sequence ID" value="EFA98254.1"/>
    <property type="molecule type" value="Genomic_DNA"/>
</dbReference>
<dbReference type="EC" id="3.4.-.-" evidence="10"/>